<keyword evidence="7 12" id="KW-0375">Hydrogen ion transport</keyword>
<evidence type="ECO:0000313" key="14">
    <source>
        <dbReference type="EMBL" id="QNT26898.1"/>
    </source>
</evidence>
<dbReference type="Pfam" id="PF00895">
    <property type="entry name" value="ATP-synt_8"/>
    <property type="match status" value="1"/>
</dbReference>
<evidence type="ECO:0000256" key="13">
    <source>
        <dbReference type="SAM" id="Phobius"/>
    </source>
</evidence>
<keyword evidence="4 12" id="KW-0813">Transport</keyword>
<evidence type="ECO:0000256" key="2">
    <source>
        <dbReference type="ARBA" id="ARBA00008892"/>
    </source>
</evidence>
<dbReference type="GO" id="GO:0045259">
    <property type="term" value="C:proton-transporting ATP synthase complex"/>
    <property type="evidence" value="ECO:0007669"/>
    <property type="project" value="UniProtKB-KW"/>
</dbReference>
<keyword evidence="9 12" id="KW-0406">Ion transport</keyword>
<dbReference type="GO" id="GO:0015986">
    <property type="term" value="P:proton motive force-driven ATP synthesis"/>
    <property type="evidence" value="ECO:0007669"/>
    <property type="project" value="InterPro"/>
</dbReference>
<protein>
    <recommendedName>
        <fullName evidence="12">ATP synthase complex subunit 8</fullName>
    </recommendedName>
</protein>
<reference evidence="14" key="1">
    <citation type="submission" date="2020-06" db="EMBL/GenBank/DDBJ databases">
        <title>Mitochondrial genomes of twelve species of hyperdiverse Trigonopterus weevils.</title>
        <authorList>
            <person name="Narakusumo R.P."/>
            <person name="Pons J."/>
            <person name="Riedel A."/>
        </authorList>
    </citation>
    <scope>NUCLEOTIDE SEQUENCE</scope>
</reference>
<evidence type="ECO:0000256" key="1">
    <source>
        <dbReference type="ARBA" id="ARBA00004304"/>
    </source>
</evidence>
<dbReference type="EMBL" id="MT653606">
    <property type="protein sequence ID" value="QNT26898.1"/>
    <property type="molecule type" value="Genomic_DNA"/>
</dbReference>
<name>A0A7H1KHY2_9CUCU</name>
<accession>A0A7H1KHY2</accession>
<proteinExistence type="inferred from homology"/>
<keyword evidence="5 12" id="KW-0138">CF(0)</keyword>
<evidence type="ECO:0000256" key="4">
    <source>
        <dbReference type="ARBA" id="ARBA00022448"/>
    </source>
</evidence>
<sequence>MPQMAPISWTLMYIIIIFLYLVLAILNFYMFLYKNQSSSFKNMRKSKFWK</sequence>
<comment type="subcellular location">
    <subcellularLocation>
        <location evidence="1 12">Mitochondrion membrane</location>
        <topology evidence="1 12">Single-pass membrane protein</topology>
    </subcellularLocation>
</comment>
<evidence type="ECO:0000256" key="9">
    <source>
        <dbReference type="ARBA" id="ARBA00023065"/>
    </source>
</evidence>
<keyword evidence="10 12" id="KW-0496">Mitochondrion</keyword>
<evidence type="ECO:0000256" key="12">
    <source>
        <dbReference type="RuleBase" id="RU003661"/>
    </source>
</evidence>
<dbReference type="AlphaFoldDB" id="A0A7H1KHY2"/>
<gene>
    <name evidence="14" type="primary">atp8</name>
</gene>
<keyword evidence="6 12" id="KW-0812">Transmembrane</keyword>
<comment type="subunit">
    <text evidence="3">F-type ATPases have 2 components, CF(1) - the catalytic core - and CF(0) - the membrane proton channel.</text>
</comment>
<evidence type="ECO:0000256" key="3">
    <source>
        <dbReference type="ARBA" id="ARBA00011291"/>
    </source>
</evidence>
<keyword evidence="11 13" id="KW-0472">Membrane</keyword>
<feature type="transmembrane region" description="Helical" evidence="13">
    <location>
        <begin position="12"/>
        <end position="33"/>
    </location>
</feature>
<evidence type="ECO:0000256" key="5">
    <source>
        <dbReference type="ARBA" id="ARBA00022547"/>
    </source>
</evidence>
<dbReference type="GO" id="GO:0031966">
    <property type="term" value="C:mitochondrial membrane"/>
    <property type="evidence" value="ECO:0007669"/>
    <property type="project" value="UniProtKB-SubCell"/>
</dbReference>
<organism evidence="14">
    <name type="scientific">Trigonopterus ancora</name>
    <dbReference type="NCBI Taxonomy" id="2896812"/>
    <lineage>
        <taxon>Eukaryota</taxon>
        <taxon>Metazoa</taxon>
        <taxon>Ecdysozoa</taxon>
        <taxon>Arthropoda</taxon>
        <taxon>Hexapoda</taxon>
        <taxon>Insecta</taxon>
        <taxon>Pterygota</taxon>
        <taxon>Neoptera</taxon>
        <taxon>Endopterygota</taxon>
        <taxon>Coleoptera</taxon>
        <taxon>Polyphaga</taxon>
        <taxon>Cucujiformia</taxon>
        <taxon>Curculionidae</taxon>
        <taxon>Cryptorhynchinae</taxon>
        <taxon>Trigonopterus</taxon>
    </lineage>
</organism>
<geneLocation type="mitochondrion" evidence="14"/>
<evidence type="ECO:0000256" key="8">
    <source>
        <dbReference type="ARBA" id="ARBA00022989"/>
    </source>
</evidence>
<evidence type="ECO:0000256" key="7">
    <source>
        <dbReference type="ARBA" id="ARBA00022781"/>
    </source>
</evidence>
<evidence type="ECO:0000256" key="10">
    <source>
        <dbReference type="ARBA" id="ARBA00023128"/>
    </source>
</evidence>
<comment type="similarity">
    <text evidence="2 12">Belongs to the ATPase protein 8 family.</text>
</comment>
<dbReference type="InterPro" id="IPR001421">
    <property type="entry name" value="ATP8_metazoa"/>
</dbReference>
<keyword evidence="8 13" id="KW-1133">Transmembrane helix</keyword>
<evidence type="ECO:0000256" key="6">
    <source>
        <dbReference type="ARBA" id="ARBA00022692"/>
    </source>
</evidence>
<evidence type="ECO:0000256" key="11">
    <source>
        <dbReference type="ARBA" id="ARBA00023136"/>
    </source>
</evidence>
<dbReference type="GO" id="GO:0015078">
    <property type="term" value="F:proton transmembrane transporter activity"/>
    <property type="evidence" value="ECO:0007669"/>
    <property type="project" value="InterPro"/>
</dbReference>